<dbReference type="Pfam" id="PF02738">
    <property type="entry name" value="MoCoBD_1"/>
    <property type="match status" value="1"/>
</dbReference>
<dbReference type="Gene3D" id="3.30.365.10">
    <property type="entry name" value="Aldehyde oxidase/xanthine dehydrogenase, molybdopterin binding domain"/>
    <property type="match status" value="2"/>
</dbReference>
<feature type="domain" description="Aldehyde oxidase/xanthine dehydrogenase a/b hammerhead" evidence="3">
    <location>
        <begin position="1"/>
        <end position="78"/>
    </location>
</feature>
<dbReference type="InterPro" id="IPR037165">
    <property type="entry name" value="AldOxase/xan_DH_Mopterin-bd_sf"/>
</dbReference>
<dbReference type="SUPFAM" id="SSF56003">
    <property type="entry name" value="Molybdenum cofactor-binding domain"/>
    <property type="match status" value="1"/>
</dbReference>
<dbReference type="InterPro" id="IPR000674">
    <property type="entry name" value="Ald_Oxase/Xan_DH_a/b"/>
</dbReference>
<sequence>SKALSIPGVHAVLTYADIPRVIYASGGQSYPNPPPWDQVSLDSKVRYVGDRVAVLAAETSDIALEALKHIEVDYEVLPAVFEAEEALKYDAPQIHDEPDAVSIASPERNLAAEIKANIGDLEQGITDSDHVYERTYKVHQVQQGHIEPHVVVTYWDEEDRLVIRSSTQVPFHVRRMIAPLLNLPVKRIRVIKPRLGGGFGGKQEMLIEDLCAHLTLATGRPVRFEYSRELEFTSSRSRHPQTLTYRAGVMND</sequence>
<dbReference type="Gene3D" id="3.90.1170.50">
    <property type="entry name" value="Aldehyde oxidase/xanthine dehydrogenase, a/b hammerhead"/>
    <property type="match status" value="1"/>
</dbReference>
<name>A0A383ADY9_9ZZZZ</name>
<dbReference type="GO" id="GO:0016491">
    <property type="term" value="F:oxidoreductase activity"/>
    <property type="evidence" value="ECO:0007669"/>
    <property type="project" value="UniProtKB-KW"/>
</dbReference>
<evidence type="ECO:0000313" key="4">
    <source>
        <dbReference type="EMBL" id="SVE05813.1"/>
    </source>
</evidence>
<evidence type="ECO:0000259" key="3">
    <source>
        <dbReference type="SMART" id="SM01008"/>
    </source>
</evidence>
<feature type="non-terminal residue" evidence="4">
    <location>
        <position position="252"/>
    </location>
</feature>
<reference evidence="4" key="1">
    <citation type="submission" date="2018-05" db="EMBL/GenBank/DDBJ databases">
        <authorList>
            <person name="Lanie J.A."/>
            <person name="Ng W.-L."/>
            <person name="Kazmierczak K.M."/>
            <person name="Andrzejewski T.M."/>
            <person name="Davidsen T.M."/>
            <person name="Wayne K.J."/>
            <person name="Tettelin H."/>
            <person name="Glass J.I."/>
            <person name="Rusch D."/>
            <person name="Podicherti R."/>
            <person name="Tsui H.-C.T."/>
            <person name="Winkler M.E."/>
        </authorList>
    </citation>
    <scope>NUCLEOTIDE SEQUENCE</scope>
</reference>
<evidence type="ECO:0000256" key="1">
    <source>
        <dbReference type="ARBA" id="ARBA00022505"/>
    </source>
</evidence>
<feature type="non-terminal residue" evidence="4">
    <location>
        <position position="1"/>
    </location>
</feature>
<dbReference type="PANTHER" id="PTHR11908:SF132">
    <property type="entry name" value="ALDEHYDE OXIDASE 1-RELATED"/>
    <property type="match status" value="1"/>
</dbReference>
<proteinExistence type="predicted"/>
<dbReference type="InterPro" id="IPR016208">
    <property type="entry name" value="Ald_Oxase/xanthine_DH-like"/>
</dbReference>
<dbReference type="PANTHER" id="PTHR11908">
    <property type="entry name" value="XANTHINE DEHYDROGENASE"/>
    <property type="match status" value="1"/>
</dbReference>
<protein>
    <recommendedName>
        <fullName evidence="3">Aldehyde oxidase/xanthine dehydrogenase a/b hammerhead domain-containing protein</fullName>
    </recommendedName>
</protein>
<dbReference type="SMART" id="SM01008">
    <property type="entry name" value="Ald_Xan_dh_C"/>
    <property type="match status" value="1"/>
</dbReference>
<dbReference type="EMBL" id="UINC01191261">
    <property type="protein sequence ID" value="SVE05813.1"/>
    <property type="molecule type" value="Genomic_DNA"/>
</dbReference>
<dbReference type="InterPro" id="IPR036856">
    <property type="entry name" value="Ald_Oxase/Xan_DH_a/b_sf"/>
</dbReference>
<dbReference type="SUPFAM" id="SSF54665">
    <property type="entry name" value="CO dehydrogenase molybdoprotein N-domain-like"/>
    <property type="match status" value="1"/>
</dbReference>
<gene>
    <name evidence="4" type="ORF">METZ01_LOCUS458667</name>
</gene>
<dbReference type="AlphaFoldDB" id="A0A383ADY9"/>
<dbReference type="GO" id="GO:0005506">
    <property type="term" value="F:iron ion binding"/>
    <property type="evidence" value="ECO:0007669"/>
    <property type="project" value="InterPro"/>
</dbReference>
<organism evidence="4">
    <name type="scientific">marine metagenome</name>
    <dbReference type="NCBI Taxonomy" id="408172"/>
    <lineage>
        <taxon>unclassified sequences</taxon>
        <taxon>metagenomes</taxon>
        <taxon>ecological metagenomes</taxon>
    </lineage>
</organism>
<keyword evidence="2" id="KW-0560">Oxidoreductase</keyword>
<dbReference type="InterPro" id="IPR008274">
    <property type="entry name" value="AldOxase/xan_DH_MoCoBD1"/>
</dbReference>
<dbReference type="Pfam" id="PF01315">
    <property type="entry name" value="Ald_Xan_dh_C"/>
    <property type="match status" value="1"/>
</dbReference>
<evidence type="ECO:0000256" key="2">
    <source>
        <dbReference type="ARBA" id="ARBA00023002"/>
    </source>
</evidence>
<keyword evidence="1" id="KW-0500">Molybdenum</keyword>
<accession>A0A383ADY9</accession>